<name>A0A9P9E0C1_9PLEO</name>
<organism evidence="3 4">
    <name type="scientific">Dendryphion nanum</name>
    <dbReference type="NCBI Taxonomy" id="256645"/>
    <lineage>
        <taxon>Eukaryota</taxon>
        <taxon>Fungi</taxon>
        <taxon>Dikarya</taxon>
        <taxon>Ascomycota</taxon>
        <taxon>Pezizomycotina</taxon>
        <taxon>Dothideomycetes</taxon>
        <taxon>Pleosporomycetidae</taxon>
        <taxon>Pleosporales</taxon>
        <taxon>Torulaceae</taxon>
        <taxon>Dendryphion</taxon>
    </lineage>
</organism>
<evidence type="ECO:0000313" key="3">
    <source>
        <dbReference type="EMBL" id="KAH7128292.1"/>
    </source>
</evidence>
<keyword evidence="3" id="KW-0808">Transferase</keyword>
<feature type="region of interest" description="Disordered" evidence="1">
    <location>
        <begin position="694"/>
        <end position="745"/>
    </location>
</feature>
<dbReference type="SUPFAM" id="SSF56112">
    <property type="entry name" value="Protein kinase-like (PK-like)"/>
    <property type="match status" value="1"/>
</dbReference>
<dbReference type="PANTHER" id="PTHR24359">
    <property type="entry name" value="SERINE/THREONINE-PROTEIN KINASE SBK1"/>
    <property type="match status" value="1"/>
</dbReference>
<evidence type="ECO:0000256" key="1">
    <source>
        <dbReference type="SAM" id="MobiDB-lite"/>
    </source>
</evidence>
<feature type="region of interest" description="Disordered" evidence="1">
    <location>
        <begin position="1"/>
        <end position="92"/>
    </location>
</feature>
<sequence length="950" mass="107304">MNNDSNTYSPSPPRNQAEAALDSNPSDDPIGNPPTPILVLLDESFGHPGNNETSNLSPGVPYTATDDRSSVVRDGGNSSILSRNTPVKPPRNVGDDLFLSIGSHLDISIEAPTLIEEDLEGSQPKDLMNLIFDEMKGPKNKPFLPNDKRDEIITFSNIKSELRRVELEPNVESIAADVWDIVALKRDGKTENTSRRVIFTILCMVNRASVIQDFIEEQLYDYDLPFVFTNSAGDAYYQTLSGTKTPINLFKMPSWDNLGRQAFERNQGGIYPTLFTLSYPPESIVREYRLKDGVVLPFLEDQVHDAVEGVSYESYIRFGGFSVVRRVQIHDAHYQPHLNIPSDKPVYFAVKELHIGEAELTDGREAVRNDREAAALKRLNTVNHTHLIRLLATYVQGGRVHMIFPWADGNLEKLWRDVPKPTLESFQSPHRARWMSQQILGLARGLKEIHYCKVDLTNKQEPGSLKDFGRHGDLKPQNILWFAEDKSHEGVTKDVLKIADFGFADFRSQHSKSNVRTSTVVGTTPTYEAPEFSTTKKVSQHYDIWSFGCILLQFAVWYLEGWGGIEEFSLRRARDQKVGPFSHDNFFTYVSLQPLTVQMKKSVFEEFEQSKKHIRCTDYILDLLEYVQSSMLKMDPNKRADIKDIVNHFEQLNKLCQESAYCTGKIRQHVARSGTILSQIAEEIEPRIPAPVMFQLDSDNTDPRRSQAAINRSRQDPKRQGSRSSFEQHRNNSPGRPKSPLSQQPYLATTASAFPGADEEDDGNVFFVSRNHPPANIGIAEENLSVLNEALNNSQDTNSEHEQDLVQDMLPMSDQATTGDPQEAKLDSVTPQHNSFETDPPPAERPEHDNPNPEIAEHHDTVPTTHPSQNPDSREHNPDNTQPELNSQPREQNFGNGHPPTANGHTAPPTKLIPANGPKKPSRRRRAVLWLEVKFPKWIRQVLCIGNDER</sequence>
<protein>
    <submittedName>
        <fullName evidence="3">Kinase-like domain-containing protein</fullName>
    </submittedName>
</protein>
<feature type="compositionally biased region" description="Polar residues" evidence="1">
    <location>
        <begin position="862"/>
        <end position="871"/>
    </location>
</feature>
<dbReference type="EMBL" id="JAGMWT010000005">
    <property type="protein sequence ID" value="KAH7128292.1"/>
    <property type="molecule type" value="Genomic_DNA"/>
</dbReference>
<feature type="compositionally biased region" description="Polar residues" evidence="1">
    <location>
        <begin position="879"/>
        <end position="895"/>
    </location>
</feature>
<proteinExistence type="predicted"/>
<reference evidence="3" key="1">
    <citation type="journal article" date="2021" name="Nat. Commun.">
        <title>Genetic determinants of endophytism in the Arabidopsis root mycobiome.</title>
        <authorList>
            <person name="Mesny F."/>
            <person name="Miyauchi S."/>
            <person name="Thiergart T."/>
            <person name="Pickel B."/>
            <person name="Atanasova L."/>
            <person name="Karlsson M."/>
            <person name="Huettel B."/>
            <person name="Barry K.W."/>
            <person name="Haridas S."/>
            <person name="Chen C."/>
            <person name="Bauer D."/>
            <person name="Andreopoulos W."/>
            <person name="Pangilinan J."/>
            <person name="LaButti K."/>
            <person name="Riley R."/>
            <person name="Lipzen A."/>
            <person name="Clum A."/>
            <person name="Drula E."/>
            <person name="Henrissat B."/>
            <person name="Kohler A."/>
            <person name="Grigoriev I.V."/>
            <person name="Martin F.M."/>
            <person name="Hacquard S."/>
        </authorList>
    </citation>
    <scope>NUCLEOTIDE SEQUENCE</scope>
    <source>
        <strain evidence="3">MPI-CAGE-CH-0243</strain>
    </source>
</reference>
<accession>A0A9P9E0C1</accession>
<comment type="caution">
    <text evidence="3">The sequence shown here is derived from an EMBL/GenBank/DDBJ whole genome shotgun (WGS) entry which is preliminary data.</text>
</comment>
<dbReference type="InterPro" id="IPR000719">
    <property type="entry name" value="Prot_kinase_dom"/>
</dbReference>
<feature type="region of interest" description="Disordered" evidence="1">
    <location>
        <begin position="813"/>
        <end position="923"/>
    </location>
</feature>
<dbReference type="OrthoDB" id="1046782at2759"/>
<dbReference type="SMART" id="SM00220">
    <property type="entry name" value="S_TKc"/>
    <property type="match status" value="1"/>
</dbReference>
<feature type="compositionally biased region" description="Basic and acidic residues" evidence="1">
    <location>
        <begin position="842"/>
        <end position="861"/>
    </location>
</feature>
<gene>
    <name evidence="3" type="ORF">B0J11DRAFT_266846</name>
</gene>
<dbReference type="PANTHER" id="PTHR24359:SF37">
    <property type="entry name" value="PROTEIN KINASE DOMAIN-CONTAINING PROTEIN"/>
    <property type="match status" value="1"/>
</dbReference>
<feature type="domain" description="Protein kinase" evidence="2">
    <location>
        <begin position="310"/>
        <end position="651"/>
    </location>
</feature>
<keyword evidence="3" id="KW-0418">Kinase</keyword>
<dbReference type="GO" id="GO:0005524">
    <property type="term" value="F:ATP binding"/>
    <property type="evidence" value="ECO:0007669"/>
    <property type="project" value="InterPro"/>
</dbReference>
<dbReference type="CDD" id="cd00180">
    <property type="entry name" value="PKc"/>
    <property type="match status" value="1"/>
</dbReference>
<dbReference type="InterPro" id="IPR011009">
    <property type="entry name" value="Kinase-like_dom_sf"/>
</dbReference>
<evidence type="ECO:0000259" key="2">
    <source>
        <dbReference type="PROSITE" id="PS50011"/>
    </source>
</evidence>
<keyword evidence="4" id="KW-1185">Reference proteome</keyword>
<dbReference type="Gene3D" id="1.10.510.10">
    <property type="entry name" value="Transferase(Phosphotransferase) domain 1"/>
    <property type="match status" value="1"/>
</dbReference>
<evidence type="ECO:0000313" key="4">
    <source>
        <dbReference type="Proteomes" id="UP000700596"/>
    </source>
</evidence>
<dbReference type="Pfam" id="PF00069">
    <property type="entry name" value="Pkinase"/>
    <property type="match status" value="1"/>
</dbReference>
<dbReference type="AlphaFoldDB" id="A0A9P9E0C1"/>
<dbReference type="GO" id="GO:0004674">
    <property type="term" value="F:protein serine/threonine kinase activity"/>
    <property type="evidence" value="ECO:0007669"/>
    <property type="project" value="TreeGrafter"/>
</dbReference>
<feature type="compositionally biased region" description="Polar residues" evidence="1">
    <location>
        <begin position="76"/>
        <end position="85"/>
    </location>
</feature>
<dbReference type="PROSITE" id="PS50011">
    <property type="entry name" value="PROTEIN_KINASE_DOM"/>
    <property type="match status" value="1"/>
</dbReference>
<dbReference type="Proteomes" id="UP000700596">
    <property type="component" value="Unassembled WGS sequence"/>
</dbReference>